<comment type="caution">
    <text evidence="1">The sequence shown here is derived from an EMBL/GenBank/DDBJ whole genome shotgun (WGS) entry which is preliminary data.</text>
</comment>
<evidence type="ECO:0000313" key="2">
    <source>
        <dbReference type="Proteomes" id="UP000599009"/>
    </source>
</evidence>
<evidence type="ECO:0000313" key="1">
    <source>
        <dbReference type="EMBL" id="GGK15253.1"/>
    </source>
</evidence>
<reference evidence="2" key="1">
    <citation type="journal article" date="2019" name="Int. J. Syst. Evol. Microbiol.">
        <title>The Global Catalogue of Microorganisms (GCM) 10K type strain sequencing project: providing services to taxonomists for standard genome sequencing and annotation.</title>
        <authorList>
            <consortium name="The Broad Institute Genomics Platform"/>
            <consortium name="The Broad Institute Genome Sequencing Center for Infectious Disease"/>
            <person name="Wu L."/>
            <person name="Ma J."/>
        </authorList>
    </citation>
    <scope>NUCLEOTIDE SEQUENCE [LARGE SCALE GENOMIC DNA]</scope>
    <source>
        <strain evidence="2">CGMCC 1.8985</strain>
    </source>
</reference>
<protein>
    <recommendedName>
        <fullName evidence="3">DUF4160 domain-containing protein</fullName>
    </recommendedName>
</protein>
<gene>
    <name evidence="1" type="ORF">GCM10011394_25540</name>
</gene>
<dbReference type="Proteomes" id="UP000599009">
    <property type="component" value="Unassembled WGS sequence"/>
</dbReference>
<sequence length="116" mass="13289">MPDELEKEITDAKSVEDALPALECLLSNGYNVWTDGSLYFIKELVGRVNGLSLYIYPKDHPPPHFHIRGGGIDASFCIQDCSLLKGRIDPRHQALIKWWHRRAKSKLEVTWERLSS</sequence>
<name>A0ABQ2EKD7_9GAMM</name>
<organism evidence="1 2">
    <name type="scientific">Luteimonas terricola</name>
    <dbReference type="NCBI Taxonomy" id="645597"/>
    <lineage>
        <taxon>Bacteria</taxon>
        <taxon>Pseudomonadati</taxon>
        <taxon>Pseudomonadota</taxon>
        <taxon>Gammaproteobacteria</taxon>
        <taxon>Lysobacterales</taxon>
        <taxon>Lysobacteraceae</taxon>
        <taxon>Luteimonas</taxon>
    </lineage>
</organism>
<dbReference type="Pfam" id="PF13711">
    <property type="entry name" value="DUF4160"/>
    <property type="match status" value="1"/>
</dbReference>
<keyword evidence="2" id="KW-1185">Reference proteome</keyword>
<accession>A0ABQ2EKD7</accession>
<evidence type="ECO:0008006" key="3">
    <source>
        <dbReference type="Google" id="ProtNLM"/>
    </source>
</evidence>
<dbReference type="RefSeq" id="WP_165942423.1">
    <property type="nucleotide sequence ID" value="NZ_BMME01000001.1"/>
</dbReference>
<dbReference type="EMBL" id="BMME01000001">
    <property type="protein sequence ID" value="GGK15253.1"/>
    <property type="molecule type" value="Genomic_DNA"/>
</dbReference>
<dbReference type="InterPro" id="IPR025427">
    <property type="entry name" value="DUF4160"/>
</dbReference>
<proteinExistence type="predicted"/>